<sequence length="554" mass="57611">MTRQPDHPTSPARRNLFRLATAGAMSTAAAVAVSGSAWARPGVPASPSGTPFVEKDTLVVNVLDHGATGDGSTDDTQALQAALDAGRGRTVYIPPGVYLVSTMLSVFSGTTVLATATSVVRRTDGPSILGNGVLGDMTATKFDGESNIVIQGGVWDVNARNVARNANAFSFSHGRNIRVYDVRVLDVQGWHAMELNAVETVRVANSRFEGFSDPAGNRQYSEAVHMDYAGGAGHFTLFGAPDFYGCKDIEVIGCYSGPSADFPSYPRLVGSHGGPDGHQHTGLRVISNYADQCSEWAIRLYDWLDGVVEGNQIADGGGGIQIGPAGVQTGGNIVVRGNTLRKLTGVQEADGRPPDAAICIGRLNNSRTHRLTVTGNIVEDVDMEGIAVYRTDGAVVSANVVEDCAGVGIRVNDAPRAVVTSNSIRRTGREGVVVHAGSNGALVSGNLTEDTGAYGMSITNAVEDVVVRDNILLGSGTADGTVAALRVSNNANRVTLAGNTVRRRDSGAHAEYGISITSTCTGTWYTGNDLRDSGATAAVSDQGSDSSTDPAGLS</sequence>
<feature type="chain" id="PRO_5026889403" evidence="2">
    <location>
        <begin position="40"/>
        <end position="554"/>
    </location>
</feature>
<name>A0A6N9YST7_9ACTN</name>
<feature type="domain" description="Right handed beta helix" evidence="4">
    <location>
        <begin position="364"/>
        <end position="529"/>
    </location>
</feature>
<dbReference type="EMBL" id="JAAGOB010000015">
    <property type="protein sequence ID" value="NED98010.1"/>
    <property type="molecule type" value="Genomic_DNA"/>
</dbReference>
<dbReference type="SMART" id="SM00710">
    <property type="entry name" value="PbH1"/>
    <property type="match status" value="11"/>
</dbReference>
<proteinExistence type="predicted"/>
<dbReference type="InterPro" id="IPR011050">
    <property type="entry name" value="Pectin_lyase_fold/virulence"/>
</dbReference>
<evidence type="ECO:0000313" key="6">
    <source>
        <dbReference type="Proteomes" id="UP000469185"/>
    </source>
</evidence>
<feature type="region of interest" description="Disordered" evidence="1">
    <location>
        <begin position="535"/>
        <end position="554"/>
    </location>
</feature>
<protein>
    <submittedName>
        <fullName evidence="5">Uncharacterized protein</fullName>
    </submittedName>
</protein>
<evidence type="ECO:0000256" key="1">
    <source>
        <dbReference type="SAM" id="MobiDB-lite"/>
    </source>
</evidence>
<evidence type="ECO:0000256" key="2">
    <source>
        <dbReference type="SAM" id="SignalP"/>
    </source>
</evidence>
<dbReference type="InterPro" id="IPR006311">
    <property type="entry name" value="TAT_signal"/>
</dbReference>
<feature type="domain" description="Rhamnogalacturonase A/B/Epimerase-like pectate lyase" evidence="3">
    <location>
        <begin position="60"/>
        <end position="138"/>
    </location>
</feature>
<evidence type="ECO:0000313" key="5">
    <source>
        <dbReference type="EMBL" id="NED98010.1"/>
    </source>
</evidence>
<comment type="caution">
    <text evidence="5">The sequence shown here is derived from an EMBL/GenBank/DDBJ whole genome shotgun (WGS) entry which is preliminary data.</text>
</comment>
<evidence type="ECO:0000259" key="4">
    <source>
        <dbReference type="Pfam" id="PF13229"/>
    </source>
</evidence>
<feature type="signal peptide" evidence="2">
    <location>
        <begin position="1"/>
        <end position="39"/>
    </location>
</feature>
<dbReference type="PROSITE" id="PS51318">
    <property type="entry name" value="TAT"/>
    <property type="match status" value="1"/>
</dbReference>
<dbReference type="InterPro" id="IPR006626">
    <property type="entry name" value="PbH1"/>
</dbReference>
<dbReference type="Gene3D" id="2.160.20.10">
    <property type="entry name" value="Single-stranded right-handed beta-helix, Pectin lyase-like"/>
    <property type="match status" value="2"/>
</dbReference>
<dbReference type="InterPro" id="IPR012334">
    <property type="entry name" value="Pectin_lyas_fold"/>
</dbReference>
<keyword evidence="6" id="KW-1185">Reference proteome</keyword>
<keyword evidence="2" id="KW-0732">Signal</keyword>
<feature type="compositionally biased region" description="Polar residues" evidence="1">
    <location>
        <begin position="539"/>
        <end position="554"/>
    </location>
</feature>
<gene>
    <name evidence="5" type="ORF">G1H11_22180</name>
</gene>
<accession>A0A6N9YST7</accession>
<organism evidence="5 6">
    <name type="scientific">Phytoactinopolyspora alkaliphila</name>
    <dbReference type="NCBI Taxonomy" id="1783498"/>
    <lineage>
        <taxon>Bacteria</taxon>
        <taxon>Bacillati</taxon>
        <taxon>Actinomycetota</taxon>
        <taxon>Actinomycetes</taxon>
        <taxon>Jiangellales</taxon>
        <taxon>Jiangellaceae</taxon>
        <taxon>Phytoactinopolyspora</taxon>
    </lineage>
</organism>
<dbReference type="Pfam" id="PF12708">
    <property type="entry name" value="Pect-lyase_RHGA_epim"/>
    <property type="match status" value="1"/>
</dbReference>
<dbReference type="SUPFAM" id="SSF51126">
    <property type="entry name" value="Pectin lyase-like"/>
    <property type="match status" value="2"/>
</dbReference>
<dbReference type="AlphaFoldDB" id="A0A6N9YST7"/>
<dbReference type="InterPro" id="IPR039448">
    <property type="entry name" value="Beta_helix"/>
</dbReference>
<dbReference type="InterPro" id="IPR024535">
    <property type="entry name" value="RHGA/B-epi-like_pectate_lyase"/>
</dbReference>
<reference evidence="5 6" key="1">
    <citation type="submission" date="2020-02" db="EMBL/GenBank/DDBJ databases">
        <authorList>
            <person name="Li X.-J."/>
            <person name="Feng X.-M."/>
        </authorList>
    </citation>
    <scope>NUCLEOTIDE SEQUENCE [LARGE SCALE GENOMIC DNA]</scope>
    <source>
        <strain evidence="5 6">CGMCC 4.7225</strain>
    </source>
</reference>
<evidence type="ECO:0000259" key="3">
    <source>
        <dbReference type="Pfam" id="PF12708"/>
    </source>
</evidence>
<dbReference type="RefSeq" id="WP_163820793.1">
    <property type="nucleotide sequence ID" value="NZ_JAAGOB010000015.1"/>
</dbReference>
<dbReference type="Pfam" id="PF13229">
    <property type="entry name" value="Beta_helix"/>
    <property type="match status" value="1"/>
</dbReference>
<dbReference type="Proteomes" id="UP000469185">
    <property type="component" value="Unassembled WGS sequence"/>
</dbReference>